<dbReference type="KEGG" id="clup:CLUP02_05773"/>
<sequence>MKSIVISEQGVVQLSPFTTTEHPLPSSAFVHRDKPRKILSLLHSLPPMTPATSHVSHIKVKSKRQPSSSLPPLCASDGENGIDEQARPRDPKHPQPGYVLSCPRTLPPNSNKVWLVAGRKRCHGHIPAWDWPSTPYLSGADGRGARLTPAPDDRDNLLPSSIIPPDRRAHFRGEPVLSIDCQMPDGRLTGRRWDGMKFKACHCTPLLTVRDMAIPRSGQHVTGASLHISHFDWFCMAARTHCFIMFMLRLRYAVASRSVMGSGGYHSLKDQKRGGHYINSLSFMDGLLQWSRRDTPVKTDWRSASASSM</sequence>
<evidence type="ECO:0000313" key="3">
    <source>
        <dbReference type="Proteomes" id="UP000830671"/>
    </source>
</evidence>
<feature type="region of interest" description="Disordered" evidence="1">
    <location>
        <begin position="50"/>
        <end position="103"/>
    </location>
</feature>
<dbReference type="GeneID" id="73339788"/>
<evidence type="ECO:0000313" key="2">
    <source>
        <dbReference type="EMBL" id="UQC80290.1"/>
    </source>
</evidence>
<keyword evidence="3" id="KW-1185">Reference proteome</keyword>
<dbReference type="AlphaFoldDB" id="A0A9Q8SNS0"/>
<gene>
    <name evidence="2" type="ORF">CLUP02_05773</name>
</gene>
<organism evidence="2 3">
    <name type="scientific">Colletotrichum lupini</name>
    <dbReference type="NCBI Taxonomy" id="145971"/>
    <lineage>
        <taxon>Eukaryota</taxon>
        <taxon>Fungi</taxon>
        <taxon>Dikarya</taxon>
        <taxon>Ascomycota</taxon>
        <taxon>Pezizomycotina</taxon>
        <taxon>Sordariomycetes</taxon>
        <taxon>Hypocreomycetidae</taxon>
        <taxon>Glomerellales</taxon>
        <taxon>Glomerellaceae</taxon>
        <taxon>Colletotrichum</taxon>
        <taxon>Colletotrichum acutatum species complex</taxon>
    </lineage>
</organism>
<feature type="compositionally biased region" description="Basic and acidic residues" evidence="1">
    <location>
        <begin position="84"/>
        <end position="93"/>
    </location>
</feature>
<protein>
    <submittedName>
        <fullName evidence="2">Uncharacterized protein</fullName>
    </submittedName>
</protein>
<dbReference type="EMBL" id="CP019475">
    <property type="protein sequence ID" value="UQC80290.1"/>
    <property type="molecule type" value="Genomic_DNA"/>
</dbReference>
<reference evidence="2" key="1">
    <citation type="journal article" date="2021" name="Mol. Plant Microbe Interact.">
        <title>Complete Genome Sequence of the Plant-Pathogenic Fungus Colletotrichum lupini.</title>
        <authorList>
            <person name="Baroncelli R."/>
            <person name="Pensec F."/>
            <person name="Da Lio D."/>
            <person name="Boufleur T."/>
            <person name="Vicente I."/>
            <person name="Sarrocco S."/>
            <person name="Picot A."/>
            <person name="Baraldi E."/>
            <person name="Sukno S."/>
            <person name="Thon M."/>
            <person name="Le Floch G."/>
        </authorList>
    </citation>
    <scope>NUCLEOTIDE SEQUENCE</scope>
    <source>
        <strain evidence="2">IMI 504893</strain>
    </source>
</reference>
<name>A0A9Q8SNS0_9PEZI</name>
<evidence type="ECO:0000256" key="1">
    <source>
        <dbReference type="SAM" id="MobiDB-lite"/>
    </source>
</evidence>
<accession>A0A9Q8SNS0</accession>
<proteinExistence type="predicted"/>
<dbReference type="RefSeq" id="XP_049141921.1">
    <property type="nucleotide sequence ID" value="XM_049284778.1"/>
</dbReference>
<dbReference type="Proteomes" id="UP000830671">
    <property type="component" value="Chromosome 3"/>
</dbReference>